<feature type="domain" description="Amidohydrolase-related" evidence="2">
    <location>
        <begin position="656"/>
        <end position="991"/>
    </location>
</feature>
<reference evidence="3 4" key="1">
    <citation type="journal article" date="2015" name="Biotechnol. Bioeng.">
        <title>Genome sequence and phenotypic characterization of Caulobacter segnis.</title>
        <authorList>
            <person name="Patel S."/>
            <person name="Fletcher B."/>
            <person name="Scott D.C."/>
            <person name="Ely B."/>
        </authorList>
    </citation>
    <scope>NUCLEOTIDE SEQUENCE [LARGE SCALE GENOMIC DNA]</scope>
    <source>
        <strain evidence="3 4">TK0059</strain>
    </source>
</reference>
<dbReference type="RefSeq" id="WP_013078978.1">
    <property type="nucleotide sequence ID" value="NZ_CP027850.1"/>
</dbReference>
<dbReference type="PANTHER" id="PTHR36842">
    <property type="entry name" value="PROTEIN TOLB HOMOLOG"/>
    <property type="match status" value="1"/>
</dbReference>
<dbReference type="Proteomes" id="UP000240527">
    <property type="component" value="Chromosome"/>
</dbReference>
<evidence type="ECO:0000256" key="1">
    <source>
        <dbReference type="ARBA" id="ARBA00009820"/>
    </source>
</evidence>
<dbReference type="InterPro" id="IPR011042">
    <property type="entry name" value="6-blade_b-propeller_TolB-like"/>
</dbReference>
<dbReference type="Gene3D" id="3.40.50.10910">
    <property type="entry name" value="Amidohydrolase"/>
    <property type="match status" value="1"/>
</dbReference>
<dbReference type="InterPro" id="IPR011659">
    <property type="entry name" value="WD40"/>
</dbReference>
<dbReference type="InterPro" id="IPR032466">
    <property type="entry name" value="Metal_Hydrolase"/>
</dbReference>
<evidence type="ECO:0000313" key="3">
    <source>
        <dbReference type="EMBL" id="AVQ02054.1"/>
    </source>
</evidence>
<gene>
    <name evidence="3" type="ORF">B7G68_09485</name>
</gene>
<name>A0ABN5IUT0_9CAUL</name>
<dbReference type="PROSITE" id="PS51318">
    <property type="entry name" value="TAT"/>
    <property type="match status" value="1"/>
</dbReference>
<dbReference type="Gene3D" id="2.30.40.10">
    <property type="entry name" value="Urease, subunit C, domain 1"/>
    <property type="match status" value="1"/>
</dbReference>
<dbReference type="EMBL" id="CP027850">
    <property type="protein sequence ID" value="AVQ02054.1"/>
    <property type="molecule type" value="Genomic_DNA"/>
</dbReference>
<dbReference type="SUPFAM" id="SSF51556">
    <property type="entry name" value="Metallo-dependent hydrolases"/>
    <property type="match status" value="1"/>
</dbReference>
<dbReference type="InterPro" id="IPR011059">
    <property type="entry name" value="Metal-dep_hydrolase_composite"/>
</dbReference>
<protein>
    <submittedName>
        <fullName evidence="3">Amidohydrolase</fullName>
    </submittedName>
</protein>
<dbReference type="Pfam" id="PF01979">
    <property type="entry name" value="Amidohydro_1"/>
    <property type="match status" value="1"/>
</dbReference>
<comment type="similarity">
    <text evidence="1">Belongs to the TolB family.</text>
</comment>
<dbReference type="Gene3D" id="3.30.110.90">
    <property type="entry name" value="Amidohydrolase"/>
    <property type="match status" value="1"/>
</dbReference>
<dbReference type="Gene3D" id="2.120.10.60">
    <property type="entry name" value="Tricorn protease N-terminal domain"/>
    <property type="match status" value="1"/>
</dbReference>
<evidence type="ECO:0000313" key="4">
    <source>
        <dbReference type="Proteomes" id="UP000240527"/>
    </source>
</evidence>
<dbReference type="PANTHER" id="PTHR36842:SF1">
    <property type="entry name" value="PROTEIN TOLB"/>
    <property type="match status" value="1"/>
</dbReference>
<dbReference type="SUPFAM" id="SSF51338">
    <property type="entry name" value="Composite domain of metallo-dependent hydrolases"/>
    <property type="match status" value="1"/>
</dbReference>
<evidence type="ECO:0000259" key="2">
    <source>
        <dbReference type="Pfam" id="PF01979"/>
    </source>
</evidence>
<dbReference type="Pfam" id="PF07676">
    <property type="entry name" value="PD40"/>
    <property type="match status" value="6"/>
</dbReference>
<dbReference type="Gene3D" id="2.120.10.30">
    <property type="entry name" value="TolB, C-terminal domain"/>
    <property type="match status" value="3"/>
</dbReference>
<proteinExistence type="inferred from homology"/>
<sequence length="1055" mass="112996">MTKSSKHGVSRRGLFSLGGGAIAVSGVATLTPPVARAADQPLAADSSPVTATEGTNICATVSPDGRTVAFDVYAMLWLVPIEGGPARRLTDEIYEIAQPDWSPDGSTLAFQSYRDGNFHVWTIGADGRGLMQRTKGAFDCREPRWSPDGKTIAFSSDRGGRYGVHLLDVASGAITPFSTGPGDEFEPSWSPDGKSVVFTVDKVRIDVQGLDGARRTVAKVKPSADRFNAASLASPAFTPDGRDVVFTAIENGKAELRGAAGVVVAGEDVFPFRPSWLADGTMLYTADGKIKLRKQDGLTGAVAFAATVPVLTPRYVKKSRDFLSAKTRPVVGVGSPALSPDGRQVVFRALNDLYLLDIGGGPATALIKDAFYKVDPAWSPDGKTLAYSTDKGGKLDIWLRDTASGESRQLTRFDGAAVSSAWSRDGKSIAFLNQNGGLFVVDVASGQTRRVYGDLWEPGKPTWGPGDRTIAYAAFKPYSARFREGLSEILTVDVESGKGTYQPILPDRSLGTRGDDGPVWSPDGKSLAYVFASRLHVSPVDETGKLLGPPKALNDELTDAVSWSGDGNSLIYVSAGELRLISAGGGAPRTAPHGLTWSRVRPKARMVVRAASLWDGVSPTVRKDVDVLISGGRVAGVAPRGPVASDVTVVEAPTGTVMPGLIDMHTHRQMQGYGYGDREGRLWLSLGVTTTRSPGGPAYHTVEDQEAIESGKRIGPRYYATGEAIDGSRIFYNFMRPVTEPGQMALEMQRAEALSYDLIKTYVRLSGERQREVIAWAHAKGLPLTSHYHYPALGLGMDGMEHLGATSRTGYSRTVSALGNIYQDVNAAFVASKAARTPTLFTSTALLGDDRSLVDDARVRALYPPWEYARLLERAKQMASMDRSVILGSLSRNVAEVARTVRAGGRITTGTDSPIDFNAVSLHMNLRAMVRYGMTPFEALVTATSASGQYLDEPLGLIAPGAYADLVLVDGDPLARIEDAARVSKVIKHGTVYTIPELIGPFADARQQASAEGRRRFVCEAASEYWWHEPDFLSQARASCCDGACGFAPTASLHV</sequence>
<dbReference type="InterPro" id="IPR006311">
    <property type="entry name" value="TAT_signal"/>
</dbReference>
<dbReference type="SUPFAM" id="SSF69304">
    <property type="entry name" value="Tricorn protease N-terminal domain"/>
    <property type="match status" value="2"/>
</dbReference>
<dbReference type="Gene3D" id="1.20.58.520">
    <property type="entry name" value="Amidohydrolase"/>
    <property type="match status" value="1"/>
</dbReference>
<organism evidence="3 4">
    <name type="scientific">Caulobacter segnis</name>
    <dbReference type="NCBI Taxonomy" id="88688"/>
    <lineage>
        <taxon>Bacteria</taxon>
        <taxon>Pseudomonadati</taxon>
        <taxon>Pseudomonadota</taxon>
        <taxon>Alphaproteobacteria</taxon>
        <taxon>Caulobacterales</taxon>
        <taxon>Caulobacteraceae</taxon>
        <taxon>Caulobacter</taxon>
    </lineage>
</organism>
<accession>A0ABN5IUT0</accession>
<dbReference type="InterPro" id="IPR006680">
    <property type="entry name" value="Amidohydro-rel"/>
</dbReference>
<keyword evidence="4" id="KW-1185">Reference proteome</keyword>